<dbReference type="GeneID" id="98914681"/>
<dbReference type="RefSeq" id="WP_066447757.1">
    <property type="nucleotide sequence ID" value="NZ_JADMQS010000002.1"/>
</dbReference>
<dbReference type="AlphaFoldDB" id="A0A4R3Z7V9"/>
<comment type="caution">
    <text evidence="1">The sequence shown here is derived from an EMBL/GenBank/DDBJ whole genome shotgun (WGS) entry which is preliminary data.</text>
</comment>
<evidence type="ECO:0000313" key="1">
    <source>
        <dbReference type="EMBL" id="TCW01745.1"/>
    </source>
</evidence>
<evidence type="ECO:0000313" key="2">
    <source>
        <dbReference type="Proteomes" id="UP000295515"/>
    </source>
</evidence>
<reference evidence="1 2" key="1">
    <citation type="submission" date="2019-03" db="EMBL/GenBank/DDBJ databases">
        <title>Genomic Encyclopedia of Type Strains, Phase IV (KMG-IV): sequencing the most valuable type-strain genomes for metagenomic binning, comparative biology and taxonomic classification.</title>
        <authorList>
            <person name="Goeker M."/>
        </authorList>
    </citation>
    <scope>NUCLEOTIDE SEQUENCE [LARGE SCALE GENOMIC DNA]</scope>
    <source>
        <strain evidence="1 2">DSM 29487</strain>
    </source>
</reference>
<proteinExistence type="predicted"/>
<dbReference type="InterPro" id="IPR029068">
    <property type="entry name" value="Glyas_Bleomycin-R_OHBP_Dase"/>
</dbReference>
<accession>A0A4R3Z7V9</accession>
<keyword evidence="1" id="KW-0456">Lyase</keyword>
<name>A0A4R3Z7V9_9FIRM</name>
<dbReference type="GO" id="GO:0016829">
    <property type="term" value="F:lyase activity"/>
    <property type="evidence" value="ECO:0007669"/>
    <property type="project" value="UniProtKB-KW"/>
</dbReference>
<dbReference type="SUPFAM" id="SSF54593">
    <property type="entry name" value="Glyoxalase/Bleomycin resistance protein/Dihydroxybiphenyl dioxygenase"/>
    <property type="match status" value="1"/>
</dbReference>
<keyword evidence="2" id="KW-1185">Reference proteome</keyword>
<organism evidence="1 2">
    <name type="scientific">Longibaculum muris</name>
    <dbReference type="NCBI Taxonomy" id="1796628"/>
    <lineage>
        <taxon>Bacteria</taxon>
        <taxon>Bacillati</taxon>
        <taxon>Bacillota</taxon>
        <taxon>Erysipelotrichia</taxon>
        <taxon>Erysipelotrichales</taxon>
        <taxon>Coprobacillaceae</taxon>
        <taxon>Longibaculum</taxon>
    </lineage>
</organism>
<dbReference type="Gene3D" id="3.10.180.10">
    <property type="entry name" value="2,3-Dihydroxybiphenyl 1,2-Dioxygenase, domain 1"/>
    <property type="match status" value="1"/>
</dbReference>
<protein>
    <submittedName>
        <fullName evidence="1">Putative enzyme related to lactoylglutathione lyase</fullName>
    </submittedName>
</protein>
<dbReference type="EMBL" id="SMCQ01000003">
    <property type="protein sequence ID" value="TCW01745.1"/>
    <property type="molecule type" value="Genomic_DNA"/>
</dbReference>
<dbReference type="Proteomes" id="UP000295515">
    <property type="component" value="Unassembled WGS sequence"/>
</dbReference>
<gene>
    <name evidence="1" type="ORF">EDD60_103205</name>
</gene>
<sequence length="116" mass="13586">MRCCLKSLYLCVEDMERAICFYEDLFEQSVTLKDDIYSVFDIHGFRLGLFAYRKMNEKHLYGNNCLPSIEFENLELLKKIIDNHQVVFPLTKIHDNWVCEIKDSEGNCIEITAPVG</sequence>